<dbReference type="Proteomes" id="UP000467193">
    <property type="component" value="Chromosome"/>
</dbReference>
<dbReference type="SUPFAM" id="SSF54665">
    <property type="entry name" value="CO dehydrogenase molybdoprotein N-domain-like"/>
    <property type="match status" value="1"/>
</dbReference>
<dbReference type="InterPro" id="IPR037165">
    <property type="entry name" value="AldOxase/xan_DH_Mopterin-bd_sf"/>
</dbReference>
<dbReference type="PANTHER" id="PTHR11908:SF132">
    <property type="entry name" value="ALDEHYDE OXIDASE 1-RELATED"/>
    <property type="match status" value="1"/>
</dbReference>
<dbReference type="GO" id="GO:0016491">
    <property type="term" value="F:oxidoreductase activity"/>
    <property type="evidence" value="ECO:0007669"/>
    <property type="project" value="UniProtKB-KW"/>
</dbReference>
<accession>A0A7I7QLV3</accession>
<dbReference type="EMBL" id="AP022588">
    <property type="protein sequence ID" value="BBY26856.1"/>
    <property type="molecule type" value="Genomic_DNA"/>
</dbReference>
<dbReference type="GO" id="GO:0005506">
    <property type="term" value="F:iron ion binding"/>
    <property type="evidence" value="ECO:0007669"/>
    <property type="project" value="InterPro"/>
</dbReference>
<proteinExistence type="predicted"/>
<dbReference type="InterPro" id="IPR036856">
    <property type="entry name" value="Ald_Oxase/Xan_DH_a/b_sf"/>
</dbReference>
<feature type="domain" description="Aldehyde oxidase/xanthine dehydrogenase a/b hammerhead" evidence="4">
    <location>
        <begin position="26"/>
        <end position="121"/>
    </location>
</feature>
<dbReference type="Gene3D" id="3.30.365.10">
    <property type="entry name" value="Aldehyde oxidase/xanthine dehydrogenase, molybdopterin binding domain"/>
    <property type="match status" value="4"/>
</dbReference>
<sequence length="720" mass="76955">MTRPLATPTSVSGQSVSRVDGRLKVTGAARYAADNPVPDHLYAALVCSTVSRGTIGGIDAKPATDHAEVVRVITDFGGVTLPFDAGRVSFFGQPLAIVVATTAEAAAHGADLVTVRYANEPQHTDFEDAAREPSRKSPEYRRGDADAALRAAPVVVDRTYSIARNYHNPMEIPATIAAWDGDRLTVWDKVQAVSRSQESYAKAFGVAADAVHVVSPFVGGAFGSAGSTWPHQLLAAHAARQVRRPVKLSLTREQMYAAIGFRPESWQRLAIGADPTGRITATVHESRVEVSRYGSYEDSPTEGTRLLYSSPAFRASAEVVPLDISEPTYMRGPGAVTGAFALECAIDELAERLRMDPIELRLRNEPRVDQSKGLPFSTRRLTECFERGAREFGWSRRNPTPGAVREGDLAIGMGTAAALYHTARSESSASARINADGTADVFTAASDIGPGTYTSLGQVAADALGLPQNKIRVNLGDSRFPEAAGQYGSQLMASGGSSVFVTSNTLRDRMIRTSILDPGSPLNGARPDDVTVTDGRMQLRSDPSRGESYQDVLRRRGLPSLDADGTYTPDDANKRFSMHAYGAVFAEVAVDPLLATVRIRRLYAVYDAGRIVNPKLAHSQALGGMTQGIGMAMLEAAEIDYRDGRIVNANLSDYLVPVNADVPALDAVYLDARDDVADPIGVKGLGEVVMVGVPGAIANAVFNATGKRVTDLPITIEKLL</sequence>
<gene>
    <name evidence="5" type="ORF">MSEDJ_09520</name>
</gene>
<protein>
    <submittedName>
        <fullName evidence="5">Oxidoreductase</fullName>
    </submittedName>
</protein>
<evidence type="ECO:0000313" key="6">
    <source>
        <dbReference type="Proteomes" id="UP000467193"/>
    </source>
</evidence>
<dbReference type="SUPFAM" id="SSF56003">
    <property type="entry name" value="Molybdenum cofactor-binding domain"/>
    <property type="match status" value="1"/>
</dbReference>
<evidence type="ECO:0000256" key="2">
    <source>
        <dbReference type="ARBA" id="ARBA00023002"/>
    </source>
</evidence>
<dbReference type="AlphaFoldDB" id="A0A7I7QLV3"/>
<dbReference type="InterPro" id="IPR008274">
    <property type="entry name" value="AldOxase/xan_DH_MoCoBD1"/>
</dbReference>
<evidence type="ECO:0000256" key="1">
    <source>
        <dbReference type="ARBA" id="ARBA00022505"/>
    </source>
</evidence>
<dbReference type="Pfam" id="PF02738">
    <property type="entry name" value="MoCoBD_1"/>
    <property type="match status" value="1"/>
</dbReference>
<dbReference type="Gene3D" id="3.90.1170.50">
    <property type="entry name" value="Aldehyde oxidase/xanthine dehydrogenase, a/b hammerhead"/>
    <property type="match status" value="1"/>
</dbReference>
<keyword evidence="2" id="KW-0560">Oxidoreductase</keyword>
<feature type="region of interest" description="Disordered" evidence="3">
    <location>
        <begin position="123"/>
        <end position="144"/>
    </location>
</feature>
<dbReference type="Pfam" id="PF01315">
    <property type="entry name" value="Ald_Xan_dh_C"/>
    <property type="match status" value="1"/>
</dbReference>
<dbReference type="Pfam" id="PF20256">
    <property type="entry name" value="MoCoBD_2"/>
    <property type="match status" value="1"/>
</dbReference>
<reference evidence="5 6" key="1">
    <citation type="journal article" date="2019" name="Emerg. Microbes Infect.">
        <title>Comprehensive subspecies identification of 175 nontuberculous mycobacteria species based on 7547 genomic profiles.</title>
        <authorList>
            <person name="Matsumoto Y."/>
            <person name="Kinjo T."/>
            <person name="Motooka D."/>
            <person name="Nabeya D."/>
            <person name="Jung N."/>
            <person name="Uechi K."/>
            <person name="Horii T."/>
            <person name="Iida T."/>
            <person name="Fujita J."/>
            <person name="Nakamura S."/>
        </authorList>
    </citation>
    <scope>NUCLEOTIDE SEQUENCE [LARGE SCALE GENOMIC DNA]</scope>
    <source>
        <strain evidence="5 6">JCM 17899</strain>
    </source>
</reference>
<keyword evidence="6" id="KW-1185">Reference proteome</keyword>
<evidence type="ECO:0000313" key="5">
    <source>
        <dbReference type="EMBL" id="BBY26856.1"/>
    </source>
</evidence>
<dbReference type="SMART" id="SM01008">
    <property type="entry name" value="Ald_Xan_dh_C"/>
    <property type="match status" value="1"/>
</dbReference>
<evidence type="ECO:0000256" key="3">
    <source>
        <dbReference type="SAM" id="MobiDB-lite"/>
    </source>
</evidence>
<organism evidence="5 6">
    <name type="scientific">Mycolicibacterium sediminis</name>
    <dbReference type="NCBI Taxonomy" id="1286180"/>
    <lineage>
        <taxon>Bacteria</taxon>
        <taxon>Bacillati</taxon>
        <taxon>Actinomycetota</taxon>
        <taxon>Actinomycetes</taxon>
        <taxon>Mycobacteriales</taxon>
        <taxon>Mycobacteriaceae</taxon>
        <taxon>Mycolicibacterium</taxon>
    </lineage>
</organism>
<name>A0A7I7QLV3_9MYCO</name>
<evidence type="ECO:0000259" key="4">
    <source>
        <dbReference type="SMART" id="SM01008"/>
    </source>
</evidence>
<dbReference type="RefSeq" id="WP_163795822.1">
    <property type="nucleotide sequence ID" value="NZ_AP022588.1"/>
</dbReference>
<keyword evidence="1" id="KW-0500">Molybdenum</keyword>
<dbReference type="InterPro" id="IPR016208">
    <property type="entry name" value="Ald_Oxase/xanthine_DH-like"/>
</dbReference>
<dbReference type="InterPro" id="IPR046867">
    <property type="entry name" value="AldOxase/xan_DH_MoCoBD2"/>
</dbReference>
<dbReference type="InterPro" id="IPR000674">
    <property type="entry name" value="Ald_Oxase/Xan_DH_a/b"/>
</dbReference>
<dbReference type="KEGG" id="msei:MSEDJ_09520"/>
<dbReference type="PANTHER" id="PTHR11908">
    <property type="entry name" value="XANTHINE DEHYDROGENASE"/>
    <property type="match status" value="1"/>
</dbReference>